<dbReference type="Gene3D" id="2.40.30.10">
    <property type="entry name" value="Translation factors"/>
    <property type="match status" value="1"/>
</dbReference>
<dbReference type="AlphaFoldDB" id="A0A7C4XFK8"/>
<dbReference type="InterPro" id="IPR019480">
    <property type="entry name" value="Dihydroorotate_DH_Fe-S-bd"/>
</dbReference>
<sequence length="274" mass="30824">MVKILKKEQLVPNIHLMILESDVIHLNAKPGEFIVVRPDETGERIPLNLVDWDKNSVSVVFMEVGTSTRKLGCLKTGDSIADLAGPLGRPTEMVNGKKILCIGGCYGIGAIYPVIRAFKENNNRVITAIEARSSFLLYWQERLKEYSDELYEITRDGTKGFAGHIDKFLNEFVKGNNIDMVYAQGCTFLTYLVSQTTKPWGIKTIVGLNPIMIDATGMCGVCRVIINGETKFACVDGPEFDGHTVDWQNLLTRRHIYINEERKSLSFYECEKYG</sequence>
<evidence type="ECO:0000313" key="3">
    <source>
        <dbReference type="EMBL" id="HGV98135.1"/>
    </source>
</evidence>
<evidence type="ECO:0000256" key="1">
    <source>
        <dbReference type="PIRSR" id="PIRSR006816-2"/>
    </source>
</evidence>
<dbReference type="NCBIfam" id="NF004862">
    <property type="entry name" value="PRK06222.1"/>
    <property type="match status" value="1"/>
</dbReference>
<comment type="cofactor">
    <cofactor evidence="1">
        <name>[2Fe-2S] cluster</name>
        <dbReference type="ChEBI" id="CHEBI:190135"/>
    </cofactor>
    <text evidence="1">Binds 1 [2Fe-2S] cluster per subunit.</text>
</comment>
<keyword evidence="1" id="KW-0408">Iron</keyword>
<dbReference type="InterPro" id="IPR039261">
    <property type="entry name" value="FNR_nucleotide-bd"/>
</dbReference>
<name>A0A7C4XFK8_UNCW3</name>
<feature type="binding site" evidence="1">
    <location>
        <position position="219"/>
    </location>
    <ligand>
        <name>[2Fe-2S] cluster</name>
        <dbReference type="ChEBI" id="CHEBI:190135"/>
    </ligand>
</feature>
<comment type="caution">
    <text evidence="3">The sequence shown here is derived from an EMBL/GenBank/DDBJ whole genome shotgun (WGS) entry which is preliminary data.</text>
</comment>
<dbReference type="PANTHER" id="PTHR43513:SF3">
    <property type="entry name" value="DIHYDROOROTATE DEHYDROGENASE B (NAD(+)), ELECTRON TRANSFER SUBUNIT-RELATED"/>
    <property type="match status" value="1"/>
</dbReference>
<dbReference type="Pfam" id="PF10418">
    <property type="entry name" value="DHODB_Fe-S_bind"/>
    <property type="match status" value="1"/>
</dbReference>
<dbReference type="InterPro" id="IPR050353">
    <property type="entry name" value="PyrK_electron_transfer"/>
</dbReference>
<keyword evidence="1" id="KW-0411">Iron-sulfur</keyword>
<dbReference type="PANTHER" id="PTHR43513">
    <property type="entry name" value="DIHYDROOROTATE DEHYDROGENASE B (NAD(+)), ELECTRON TRANSFER SUBUNIT"/>
    <property type="match status" value="1"/>
</dbReference>
<feature type="binding site" evidence="1">
    <location>
        <position position="234"/>
    </location>
    <ligand>
        <name>[2Fe-2S] cluster</name>
        <dbReference type="ChEBI" id="CHEBI:190135"/>
    </ligand>
</feature>
<dbReference type="GO" id="GO:0046872">
    <property type="term" value="F:metal ion binding"/>
    <property type="evidence" value="ECO:0007669"/>
    <property type="project" value="UniProtKB-KW"/>
</dbReference>
<dbReference type="PIRSF" id="PIRSF006816">
    <property type="entry name" value="Cyc3_hyd_g"/>
    <property type="match status" value="1"/>
</dbReference>
<keyword evidence="1" id="KW-0001">2Fe-2S</keyword>
<protein>
    <submittedName>
        <fullName evidence="3">Sulfide/dihydroorotate dehydrogenase-like FAD/NAD-binding protein</fullName>
    </submittedName>
</protein>
<dbReference type="CDD" id="cd06219">
    <property type="entry name" value="DHOD_e_trans_like1"/>
    <property type="match status" value="1"/>
</dbReference>
<dbReference type="Gene3D" id="3.40.50.80">
    <property type="entry name" value="Nucleotide-binding domain of ferredoxin-NADP reductase (FNR) module"/>
    <property type="match status" value="1"/>
</dbReference>
<organism evidence="3">
    <name type="scientific">candidate division WOR-3 bacterium</name>
    <dbReference type="NCBI Taxonomy" id="2052148"/>
    <lineage>
        <taxon>Bacteria</taxon>
        <taxon>Bacteria division WOR-3</taxon>
    </lineage>
</organism>
<feature type="binding site" evidence="1">
    <location>
        <position position="222"/>
    </location>
    <ligand>
        <name>[2Fe-2S] cluster</name>
        <dbReference type="ChEBI" id="CHEBI:190135"/>
    </ligand>
</feature>
<dbReference type="InterPro" id="IPR012165">
    <property type="entry name" value="Cyt_c3_hydrogenase_gsu"/>
</dbReference>
<dbReference type="GO" id="GO:0050660">
    <property type="term" value="F:flavin adenine dinucleotide binding"/>
    <property type="evidence" value="ECO:0007669"/>
    <property type="project" value="InterPro"/>
</dbReference>
<dbReference type="GO" id="GO:0006221">
    <property type="term" value="P:pyrimidine nucleotide biosynthetic process"/>
    <property type="evidence" value="ECO:0007669"/>
    <property type="project" value="InterPro"/>
</dbReference>
<dbReference type="GO" id="GO:0051537">
    <property type="term" value="F:2 iron, 2 sulfur cluster binding"/>
    <property type="evidence" value="ECO:0007669"/>
    <property type="project" value="UniProtKB-KW"/>
</dbReference>
<dbReference type="SUPFAM" id="SSF63380">
    <property type="entry name" value="Riboflavin synthase domain-like"/>
    <property type="match status" value="1"/>
</dbReference>
<dbReference type="EMBL" id="DTGZ01000137">
    <property type="protein sequence ID" value="HGV98135.1"/>
    <property type="molecule type" value="Genomic_DNA"/>
</dbReference>
<dbReference type="SUPFAM" id="SSF52343">
    <property type="entry name" value="Ferredoxin reductase-like, C-terminal NADP-linked domain"/>
    <property type="match status" value="1"/>
</dbReference>
<feature type="domain" description="Dihydroorotate dehydrogenase electron transfer subunit iron-sulphur cluster binding" evidence="2">
    <location>
        <begin position="209"/>
        <end position="246"/>
    </location>
</feature>
<accession>A0A7C4XFK8</accession>
<reference evidence="3" key="1">
    <citation type="journal article" date="2020" name="mSystems">
        <title>Genome- and Community-Level Interaction Insights into Carbon Utilization and Element Cycling Functions of Hydrothermarchaeota in Hydrothermal Sediment.</title>
        <authorList>
            <person name="Zhou Z."/>
            <person name="Liu Y."/>
            <person name="Xu W."/>
            <person name="Pan J."/>
            <person name="Luo Z.H."/>
            <person name="Li M."/>
        </authorList>
    </citation>
    <scope>NUCLEOTIDE SEQUENCE [LARGE SCALE GENOMIC DNA]</scope>
    <source>
        <strain evidence="3">SpSt-774</strain>
    </source>
</reference>
<evidence type="ECO:0000259" key="2">
    <source>
        <dbReference type="Pfam" id="PF10418"/>
    </source>
</evidence>
<dbReference type="InterPro" id="IPR017938">
    <property type="entry name" value="Riboflavin_synthase-like_b-brl"/>
</dbReference>
<gene>
    <name evidence="3" type="ORF">ENV60_07560</name>
</gene>
<proteinExistence type="predicted"/>
<keyword evidence="1" id="KW-0479">Metal-binding</keyword>